<dbReference type="GO" id="GO:0030195">
    <property type="term" value="P:negative regulation of blood coagulation"/>
    <property type="evidence" value="ECO:0007669"/>
    <property type="project" value="TreeGrafter"/>
</dbReference>
<dbReference type="PANTHER" id="PTHR13814:SF12">
    <property type="entry name" value="KININOGEN-1"/>
    <property type="match status" value="1"/>
</dbReference>
<evidence type="ECO:0000256" key="6">
    <source>
        <dbReference type="SAM" id="MobiDB-lite"/>
    </source>
</evidence>
<dbReference type="Ensembl" id="ENSCCRT00015075301.1">
    <property type="protein sequence ID" value="ENSCCRP00015072936.1"/>
    <property type="gene ID" value="ENSCCRG00015029523.1"/>
</dbReference>
<keyword evidence="3 7" id="KW-0732">Signal</keyword>
<evidence type="ECO:0000256" key="7">
    <source>
        <dbReference type="SAM" id="SignalP"/>
    </source>
</evidence>
<feature type="compositionally biased region" description="Polar residues" evidence="6">
    <location>
        <begin position="293"/>
        <end position="303"/>
    </location>
</feature>
<dbReference type="Gene3D" id="3.10.450.10">
    <property type="match status" value="2"/>
</dbReference>
<accession>A0A8C1X0I0</accession>
<dbReference type="GO" id="GO:0004869">
    <property type="term" value="F:cysteine-type endopeptidase inhibitor activity"/>
    <property type="evidence" value="ECO:0007669"/>
    <property type="project" value="UniProtKB-KW"/>
</dbReference>
<evidence type="ECO:0000256" key="5">
    <source>
        <dbReference type="ARBA" id="ARBA00023180"/>
    </source>
</evidence>
<evidence type="ECO:0000313" key="9">
    <source>
        <dbReference type="Ensembl" id="ENSCCRP00015072936.1"/>
    </source>
</evidence>
<dbReference type="AlphaFoldDB" id="A0A8C1X0I0"/>
<evidence type="ECO:0000256" key="1">
    <source>
        <dbReference type="ARBA" id="ARBA00022690"/>
    </source>
</evidence>
<keyword evidence="1" id="KW-0646">Protease inhibitor</keyword>
<organism evidence="9 10">
    <name type="scientific">Cyprinus carpio</name>
    <name type="common">Common carp</name>
    <dbReference type="NCBI Taxonomy" id="7962"/>
    <lineage>
        <taxon>Eukaryota</taxon>
        <taxon>Metazoa</taxon>
        <taxon>Chordata</taxon>
        <taxon>Craniata</taxon>
        <taxon>Vertebrata</taxon>
        <taxon>Euteleostomi</taxon>
        <taxon>Actinopterygii</taxon>
        <taxon>Neopterygii</taxon>
        <taxon>Teleostei</taxon>
        <taxon>Ostariophysi</taxon>
        <taxon>Cypriniformes</taxon>
        <taxon>Cyprinidae</taxon>
        <taxon>Cyprininae</taxon>
        <taxon>Cyprinus</taxon>
    </lineage>
</organism>
<keyword evidence="4" id="KW-1015">Disulfide bond</keyword>
<feature type="compositionally biased region" description="Polar residues" evidence="6">
    <location>
        <begin position="317"/>
        <end position="331"/>
    </location>
</feature>
<sequence length="346" mass="38750">MMRDKILTVFALAWLYSSGGCGQTDIKVPCDDKRVEDVVNLTLSTHNKILTEGAQLALYEILEATKAQNESAEVVFVRFTSRETDCPAGGDKVWHECDYLQQADKALRFCHAKVLFTEADQELLLHDCSAEPAASSKVAPCLGCPEKIDLHHEELREPLMHSLSKANGLINHMHFYIFKDLTSATKQVVAGFRYKLQFEVEKSNCTRPEFKAVTEECHPMQENTEVLQCNSTVDVAPWRHEGPEVHVECQTVIVKSVGRFKRPPGWSPIRIMPEKQSSPKKQVKESSEETMDSIGTAQSSTLKCPTKPWKEFKPLVVSNTPSNTTESSQPDMSAADTAFNDQDLMS</sequence>
<evidence type="ECO:0000256" key="2">
    <source>
        <dbReference type="ARBA" id="ARBA00022704"/>
    </source>
</evidence>
<feature type="chain" id="PRO_5034243618" evidence="7">
    <location>
        <begin position="23"/>
        <end position="346"/>
    </location>
</feature>
<feature type="region of interest" description="Disordered" evidence="6">
    <location>
        <begin position="265"/>
        <end position="346"/>
    </location>
</feature>
<dbReference type="GO" id="GO:0007204">
    <property type="term" value="P:positive regulation of cytosolic calcium ion concentration"/>
    <property type="evidence" value="ECO:0007669"/>
    <property type="project" value="TreeGrafter"/>
</dbReference>
<dbReference type="PROSITE" id="PS51647">
    <property type="entry name" value="CYSTATIN_KININOGEN"/>
    <property type="match status" value="2"/>
</dbReference>
<keyword evidence="5" id="KW-0325">Glycoprotein</keyword>
<dbReference type="CDD" id="cd00042">
    <property type="entry name" value="CY"/>
    <property type="match status" value="2"/>
</dbReference>
<feature type="signal peptide" evidence="7">
    <location>
        <begin position="1"/>
        <end position="22"/>
    </location>
</feature>
<feature type="domain" description="Cystatin kininogen-type" evidence="8">
    <location>
        <begin position="30"/>
        <end position="134"/>
    </location>
</feature>
<evidence type="ECO:0000313" key="10">
    <source>
        <dbReference type="Proteomes" id="UP000694700"/>
    </source>
</evidence>
<dbReference type="PROSITE" id="PS51257">
    <property type="entry name" value="PROKAR_LIPOPROTEIN"/>
    <property type="match status" value="1"/>
</dbReference>
<dbReference type="InterPro" id="IPR027358">
    <property type="entry name" value="Kininogen-type_cystatin_dom"/>
</dbReference>
<evidence type="ECO:0000256" key="3">
    <source>
        <dbReference type="ARBA" id="ARBA00022729"/>
    </source>
</evidence>
<dbReference type="InterPro" id="IPR050735">
    <property type="entry name" value="Kininogen_Fetuin_HRG"/>
</dbReference>
<dbReference type="FunFam" id="3.10.450.10:FF:000002">
    <property type="entry name" value="Kininogen 1"/>
    <property type="match status" value="1"/>
</dbReference>
<protein>
    <submittedName>
        <fullName evidence="9">Kininogen 1</fullName>
    </submittedName>
</protein>
<dbReference type="GO" id="GO:0072562">
    <property type="term" value="C:blood microparticle"/>
    <property type="evidence" value="ECO:0007669"/>
    <property type="project" value="TreeGrafter"/>
</dbReference>
<dbReference type="InterPro" id="IPR046350">
    <property type="entry name" value="Cystatin_sf"/>
</dbReference>
<evidence type="ECO:0000259" key="8">
    <source>
        <dbReference type="PROSITE" id="PS51647"/>
    </source>
</evidence>
<dbReference type="PANTHER" id="PTHR13814">
    <property type="entry name" value="FETUIN"/>
    <property type="match status" value="1"/>
</dbReference>
<name>A0A8C1X0I0_CYPCA</name>
<dbReference type="Proteomes" id="UP000694700">
    <property type="component" value="Unplaced"/>
</dbReference>
<dbReference type="InterPro" id="IPR000010">
    <property type="entry name" value="Cystatin_dom"/>
</dbReference>
<dbReference type="Pfam" id="PF00031">
    <property type="entry name" value="Cystatin"/>
    <property type="match status" value="2"/>
</dbReference>
<dbReference type="SUPFAM" id="SSF54403">
    <property type="entry name" value="Cystatin/monellin"/>
    <property type="match status" value="2"/>
</dbReference>
<feature type="domain" description="Cystatin kininogen-type" evidence="8">
    <location>
        <begin position="150"/>
        <end position="255"/>
    </location>
</feature>
<proteinExistence type="predicted"/>
<keyword evidence="2" id="KW-0789">Thiol protease inhibitor</keyword>
<reference evidence="9" key="1">
    <citation type="submission" date="2025-08" db="UniProtKB">
        <authorList>
            <consortium name="Ensembl"/>
        </authorList>
    </citation>
    <scope>IDENTIFICATION</scope>
</reference>
<dbReference type="SMART" id="SM00043">
    <property type="entry name" value="CY"/>
    <property type="match status" value="2"/>
</dbReference>
<evidence type="ECO:0000256" key="4">
    <source>
        <dbReference type="ARBA" id="ARBA00023157"/>
    </source>
</evidence>